<dbReference type="OrthoDB" id="5292474at2"/>
<dbReference type="STRING" id="180197.SAMN02982919_01759"/>
<organism evidence="1 2">
    <name type="scientific">Giesbergeria anulus</name>
    <dbReference type="NCBI Taxonomy" id="180197"/>
    <lineage>
        <taxon>Bacteria</taxon>
        <taxon>Pseudomonadati</taxon>
        <taxon>Pseudomonadota</taxon>
        <taxon>Betaproteobacteria</taxon>
        <taxon>Burkholderiales</taxon>
        <taxon>Comamonadaceae</taxon>
        <taxon>Giesbergeria</taxon>
    </lineage>
</organism>
<reference evidence="1 2" key="1">
    <citation type="submission" date="2016-10" db="EMBL/GenBank/DDBJ databases">
        <authorList>
            <person name="de Groot N.N."/>
        </authorList>
    </citation>
    <scope>NUCLEOTIDE SEQUENCE [LARGE SCALE GENOMIC DNA]</scope>
    <source>
        <strain evidence="1 2">ATCC 35958</strain>
    </source>
</reference>
<dbReference type="RefSeq" id="WP_091456048.1">
    <property type="nucleotide sequence ID" value="NZ_FOGD01000004.1"/>
</dbReference>
<dbReference type="EMBL" id="FOGD01000004">
    <property type="protein sequence ID" value="SER10569.1"/>
    <property type="molecule type" value="Genomic_DNA"/>
</dbReference>
<accession>A0A1H9LH42</accession>
<evidence type="ECO:0000313" key="1">
    <source>
        <dbReference type="EMBL" id="SER10569.1"/>
    </source>
</evidence>
<dbReference type="AlphaFoldDB" id="A0A1H9LH42"/>
<dbReference type="Proteomes" id="UP000199766">
    <property type="component" value="Unassembled WGS sequence"/>
</dbReference>
<evidence type="ECO:0000313" key="2">
    <source>
        <dbReference type="Proteomes" id="UP000199766"/>
    </source>
</evidence>
<sequence length="251" mass="28320">MQPLALPPIAWSAPWFAPMQPIGQPVQQHWLAGHTVAEALHAQPHLPVRFVPQAELPDGMAYESFIFQTGHVPTRDNLHDFFNGLIWLHYPQTKRRLNQLQAEAIAMQGVGAVRGPVRDAITVLDENGAVLDAPELLWQALLARDWRRLLVDLRPLWTQARLYLLGHALLEKLVQPRKSITAHVYRPQTILAPHSSVAAVDRWLAHELAAPHLATKPFTPLPVLGVPGWWAESENFSFYDDSDVFRSPRRG</sequence>
<keyword evidence="2" id="KW-1185">Reference proteome</keyword>
<dbReference type="Pfam" id="PF11227">
    <property type="entry name" value="DUF3025"/>
    <property type="match status" value="1"/>
</dbReference>
<protein>
    <recommendedName>
        <fullName evidence="3">DUF3025 domain-containing protein</fullName>
    </recommendedName>
</protein>
<name>A0A1H9LH42_9BURK</name>
<gene>
    <name evidence="1" type="ORF">SAMN02982919_01759</name>
</gene>
<proteinExistence type="predicted"/>
<evidence type="ECO:0008006" key="3">
    <source>
        <dbReference type="Google" id="ProtNLM"/>
    </source>
</evidence>
<dbReference type="InterPro" id="IPR021390">
    <property type="entry name" value="DUF3025"/>
</dbReference>